<dbReference type="Proteomes" id="UP000199550">
    <property type="component" value="Unassembled WGS sequence"/>
</dbReference>
<keyword evidence="3" id="KW-1185">Reference proteome</keyword>
<evidence type="ECO:0000313" key="3">
    <source>
        <dbReference type="Proteomes" id="UP000199550"/>
    </source>
</evidence>
<organism evidence="2 3">
    <name type="scientific">Loktanella salsilacus</name>
    <dbReference type="NCBI Taxonomy" id="195913"/>
    <lineage>
        <taxon>Bacteria</taxon>
        <taxon>Pseudomonadati</taxon>
        <taxon>Pseudomonadota</taxon>
        <taxon>Alphaproteobacteria</taxon>
        <taxon>Rhodobacterales</taxon>
        <taxon>Roseobacteraceae</taxon>
        <taxon>Loktanella</taxon>
    </lineage>
</organism>
<keyword evidence="1" id="KW-0472">Membrane</keyword>
<keyword evidence="1" id="KW-0812">Transmembrane</keyword>
<dbReference type="RefSeq" id="WP_090191876.1">
    <property type="nucleotide sequence ID" value="NZ_FOTF01000038.1"/>
</dbReference>
<evidence type="ECO:0000313" key="2">
    <source>
        <dbReference type="EMBL" id="SFL66169.1"/>
    </source>
</evidence>
<keyword evidence="1" id="KW-1133">Transmembrane helix</keyword>
<proteinExistence type="predicted"/>
<feature type="transmembrane region" description="Helical" evidence="1">
    <location>
        <begin position="75"/>
        <end position="99"/>
    </location>
</feature>
<name>A0A1I4JHX8_9RHOB</name>
<feature type="transmembrane region" description="Helical" evidence="1">
    <location>
        <begin position="21"/>
        <end position="43"/>
    </location>
</feature>
<dbReference type="EMBL" id="FOTF01000038">
    <property type="protein sequence ID" value="SFL66169.1"/>
    <property type="molecule type" value="Genomic_DNA"/>
</dbReference>
<evidence type="ECO:0000256" key="1">
    <source>
        <dbReference type="SAM" id="Phobius"/>
    </source>
</evidence>
<accession>A0A1I4JHX8</accession>
<gene>
    <name evidence="2" type="ORF">SAMN04488004_1385</name>
</gene>
<dbReference type="OrthoDB" id="9854527at2"/>
<protein>
    <submittedName>
        <fullName evidence="2">Uncharacterized protein</fullName>
    </submittedName>
</protein>
<feature type="transmembrane region" description="Helical" evidence="1">
    <location>
        <begin position="49"/>
        <end position="68"/>
    </location>
</feature>
<reference evidence="2 3" key="1">
    <citation type="submission" date="2016-10" db="EMBL/GenBank/DDBJ databases">
        <authorList>
            <person name="de Groot N.N."/>
        </authorList>
    </citation>
    <scope>NUCLEOTIDE SEQUENCE [LARGE SCALE GENOMIC DNA]</scope>
    <source>
        <strain evidence="2 3">DSM 16199</strain>
    </source>
</reference>
<sequence>MSFAAEAEPLRPHMPDTVPRICGAQPLSIAMAALDLFLIWGWALSDTTTMTALLWHGAATCVLSAAAWPFQRRHWIAIVSAMLTCFVLGPIGGLVLVIIDLSDGPTMARVPSRPTDQKTPSIADVLHSQITQQRRRATGTGTGTADFVSIFLSGSLALQQDAIAAISQRYTPDMMPALQQALASEIPAIRVQAAAVFAKLRGVFTQRCKIVLQQTTGETVLPALAAEARAIAMSGFVDHETATALGAVATRPTVLGGLPFEEWIAAPDATLVRPPSLKRHACGGIA</sequence>
<dbReference type="AlphaFoldDB" id="A0A1I4JHX8"/>
<dbReference type="STRING" id="195913.SAMN04488004_1385"/>